<evidence type="ECO:0000256" key="1">
    <source>
        <dbReference type="SAM" id="MobiDB-lite"/>
    </source>
</evidence>
<proteinExistence type="predicted"/>
<evidence type="ECO:0000259" key="2">
    <source>
        <dbReference type="Pfam" id="PF07995"/>
    </source>
</evidence>
<protein>
    <submittedName>
        <fullName evidence="3">PQQ-dependent sugar dehydrogenase</fullName>
    </submittedName>
</protein>
<gene>
    <name evidence="3" type="ORF">I8D64_16095</name>
</gene>
<dbReference type="Gene3D" id="2.120.10.30">
    <property type="entry name" value="TolB, C-terminal domain"/>
    <property type="match status" value="1"/>
</dbReference>
<dbReference type="EMBL" id="JAEDAJ010000015">
    <property type="protein sequence ID" value="MBK0332925.1"/>
    <property type="molecule type" value="Genomic_DNA"/>
</dbReference>
<feature type="region of interest" description="Disordered" evidence="1">
    <location>
        <begin position="37"/>
        <end position="78"/>
    </location>
</feature>
<comment type="caution">
    <text evidence="3">The sequence shown here is derived from an EMBL/GenBank/DDBJ whole genome shotgun (WGS) entry which is preliminary data.</text>
</comment>
<dbReference type="InterPro" id="IPR011042">
    <property type="entry name" value="6-blade_b-propeller_TolB-like"/>
</dbReference>
<dbReference type="InterPro" id="IPR012938">
    <property type="entry name" value="Glc/Sorbosone_DH"/>
</dbReference>
<dbReference type="InterPro" id="IPR011041">
    <property type="entry name" value="Quinoprot_gluc/sorb_DH_b-prop"/>
</dbReference>
<keyword evidence="4" id="KW-1185">Reference proteome</keyword>
<name>A0ABS1BE63_9MICO</name>
<organism evidence="3 4">
    <name type="scientific">Brachybacterium halotolerans</name>
    <dbReference type="NCBI Taxonomy" id="2795215"/>
    <lineage>
        <taxon>Bacteria</taxon>
        <taxon>Bacillati</taxon>
        <taxon>Actinomycetota</taxon>
        <taxon>Actinomycetes</taxon>
        <taxon>Micrococcales</taxon>
        <taxon>Dermabacteraceae</taxon>
        <taxon>Brachybacterium</taxon>
    </lineage>
</organism>
<dbReference type="SUPFAM" id="SSF50952">
    <property type="entry name" value="Soluble quinoprotein glucose dehydrogenase"/>
    <property type="match status" value="1"/>
</dbReference>
<evidence type="ECO:0000313" key="3">
    <source>
        <dbReference type="EMBL" id="MBK0332925.1"/>
    </source>
</evidence>
<evidence type="ECO:0000313" key="4">
    <source>
        <dbReference type="Proteomes" id="UP000612352"/>
    </source>
</evidence>
<dbReference type="Proteomes" id="UP000612352">
    <property type="component" value="Unassembled WGS sequence"/>
</dbReference>
<dbReference type="PANTHER" id="PTHR19328:SF13">
    <property type="entry name" value="HIPL1 PROTEIN"/>
    <property type="match status" value="1"/>
</dbReference>
<dbReference type="Pfam" id="PF07995">
    <property type="entry name" value="GSDH"/>
    <property type="match status" value="1"/>
</dbReference>
<accession>A0ABS1BE63</accession>
<feature type="domain" description="Glucose/Sorbosone dehydrogenase" evidence="2">
    <location>
        <begin position="88"/>
        <end position="377"/>
    </location>
</feature>
<dbReference type="RefSeq" id="WP_200503818.1">
    <property type="nucleotide sequence ID" value="NZ_JAEDAJ010000015.1"/>
</dbReference>
<reference evidence="3 4" key="1">
    <citation type="submission" date="2020-12" db="EMBL/GenBank/DDBJ databases">
        <title>Brachybacterium sp. MASK1Z-5, whole genome shotgun sequence.</title>
        <authorList>
            <person name="Tuo L."/>
        </authorList>
    </citation>
    <scope>NUCLEOTIDE SEQUENCE [LARGE SCALE GENOMIC DNA]</scope>
    <source>
        <strain evidence="3 4">MASK1Z-5</strain>
    </source>
</reference>
<sequence length="393" mass="40555">MRITDHPYRESDDGTPRLTRRSAAAFSLLAFGGLAACTDTGTSPQGSESEDHATDSSGSSSDGGGSPTDEGGASSRGAEDVEVLAEGLEAPWSIAFHGQTPLISERDSARILERAPDGSLRTVATIPGVAPQGEAGLLGIAVRDGALFAHSTSADGSRIQRFEITGAPGLLGLGEATTLLGGIPSAANHNGGRLAFGPDGKLYATAGDAGDRDAAQDVDALAGKILRLEADGSVPGDNPFPASPVFSFGHRNPQGIAWDEDGTMYSSEFGQDTWDELNVIEAGKNFGWPTAEGIAHEDGLVDPQQQWHPSDASPSGIAISHGTIHIAALRGERLIDVPLSDLSTSTPRLVGAHGRLRDAVIAPDGSLWVLTNNTDGRGSPSDGDDRLLRVSTG</sequence>
<feature type="region of interest" description="Disordered" evidence="1">
    <location>
        <begin position="372"/>
        <end position="393"/>
    </location>
</feature>
<feature type="compositionally biased region" description="Basic and acidic residues" evidence="1">
    <location>
        <begin position="383"/>
        <end position="393"/>
    </location>
</feature>
<dbReference type="PANTHER" id="PTHR19328">
    <property type="entry name" value="HEDGEHOG-INTERACTING PROTEIN"/>
    <property type="match status" value="1"/>
</dbReference>